<feature type="transmembrane region" description="Helical" evidence="28">
    <location>
        <begin position="409"/>
        <end position="428"/>
    </location>
</feature>
<evidence type="ECO:0000256" key="5">
    <source>
        <dbReference type="ARBA" id="ARBA00009203"/>
    </source>
</evidence>
<evidence type="ECO:0000256" key="2">
    <source>
        <dbReference type="ARBA" id="ARBA00004424"/>
    </source>
</evidence>
<feature type="transmembrane region" description="Helical" evidence="28">
    <location>
        <begin position="706"/>
        <end position="729"/>
    </location>
</feature>
<feature type="transmembrane region" description="Helical" evidence="28">
    <location>
        <begin position="672"/>
        <end position="694"/>
    </location>
</feature>
<evidence type="ECO:0000256" key="3">
    <source>
        <dbReference type="ARBA" id="ARBA00004554"/>
    </source>
</evidence>
<comment type="catalytic activity">
    <reaction evidence="19">
        <text>dopamine(out) = dopamine(in)</text>
        <dbReference type="Rhea" id="RHEA:73863"/>
        <dbReference type="ChEBI" id="CHEBI:59905"/>
    </reaction>
</comment>
<evidence type="ECO:0000256" key="21">
    <source>
        <dbReference type="ARBA" id="ARBA00036661"/>
    </source>
</evidence>
<evidence type="ECO:0000256" key="24">
    <source>
        <dbReference type="ARBA" id="ARBA00036998"/>
    </source>
</evidence>
<evidence type="ECO:0000256" key="7">
    <source>
        <dbReference type="ARBA" id="ARBA00022475"/>
    </source>
</evidence>
<dbReference type="PROSITE" id="PS00216">
    <property type="entry name" value="SUGAR_TRANSPORT_1"/>
    <property type="match status" value="3"/>
</dbReference>
<keyword evidence="8 28" id="KW-0812">Transmembrane</keyword>
<organism evidence="30 31">
    <name type="scientific">Atractosteus spatula</name>
    <name type="common">Alligator gar</name>
    <name type="synonym">Lepisosteus spatula</name>
    <dbReference type="NCBI Taxonomy" id="7917"/>
    <lineage>
        <taxon>Eukaryota</taxon>
        <taxon>Metazoa</taxon>
        <taxon>Chordata</taxon>
        <taxon>Craniata</taxon>
        <taxon>Vertebrata</taxon>
        <taxon>Euteleostomi</taxon>
        <taxon>Actinopterygii</taxon>
        <taxon>Neopterygii</taxon>
        <taxon>Holostei</taxon>
        <taxon>Semionotiformes</taxon>
        <taxon>Lepisosteidae</taxon>
        <taxon>Atractosteus</taxon>
    </lineage>
</organism>
<feature type="transmembrane region" description="Helical" evidence="28">
    <location>
        <begin position="353"/>
        <end position="375"/>
    </location>
</feature>
<feature type="transmembrane region" description="Helical" evidence="28">
    <location>
        <begin position="901"/>
        <end position="924"/>
    </location>
</feature>
<gene>
    <name evidence="30" type="primary">Slc22a2</name>
    <name evidence="30" type="ORF">GTO95_0016518</name>
</gene>
<evidence type="ECO:0000259" key="29">
    <source>
        <dbReference type="PROSITE" id="PS50850"/>
    </source>
</evidence>
<evidence type="ECO:0000256" key="18">
    <source>
        <dbReference type="ARBA" id="ARBA00036470"/>
    </source>
</evidence>
<evidence type="ECO:0000256" key="11">
    <source>
        <dbReference type="ARBA" id="ARBA00023128"/>
    </source>
</evidence>
<feature type="transmembrane region" description="Helical" evidence="28">
    <location>
        <begin position="201"/>
        <end position="224"/>
    </location>
</feature>
<feature type="transmembrane region" description="Helical" evidence="28">
    <location>
        <begin position="735"/>
        <end position="753"/>
    </location>
</feature>
<evidence type="ECO:0000256" key="9">
    <source>
        <dbReference type="ARBA" id="ARBA00022989"/>
    </source>
</evidence>
<comment type="catalytic activity">
    <reaction evidence="25">
        <text>histamine(out) = histamine(in)</text>
        <dbReference type="Rhea" id="RHEA:73879"/>
        <dbReference type="ChEBI" id="CHEBI:58432"/>
    </reaction>
</comment>
<dbReference type="Proteomes" id="UP000736164">
    <property type="component" value="Unassembled WGS sequence"/>
</dbReference>
<feature type="transmembrane region" description="Helical" evidence="28">
    <location>
        <begin position="263"/>
        <end position="282"/>
    </location>
</feature>
<dbReference type="PANTHER" id="PTHR24064">
    <property type="entry name" value="SOLUTE CARRIER FAMILY 22 MEMBER"/>
    <property type="match status" value="1"/>
</dbReference>
<evidence type="ECO:0000256" key="10">
    <source>
        <dbReference type="ARBA" id="ARBA00023065"/>
    </source>
</evidence>
<keyword evidence="7" id="KW-1003">Cell membrane</keyword>
<dbReference type="InterPro" id="IPR005828">
    <property type="entry name" value="MFS_sugar_transport-like"/>
</dbReference>
<feature type="non-terminal residue" evidence="30">
    <location>
        <position position="1005"/>
    </location>
</feature>
<dbReference type="EMBL" id="JAAWVO010051446">
    <property type="protein sequence ID" value="MBN3320428.1"/>
    <property type="molecule type" value="Genomic_DNA"/>
</dbReference>
<keyword evidence="13" id="KW-0325">Glycoprotein</keyword>
<feature type="transmembrane region" description="Helical" evidence="28">
    <location>
        <begin position="624"/>
        <end position="641"/>
    </location>
</feature>
<dbReference type="GO" id="GO:0015874">
    <property type="term" value="P:norepinephrine transport"/>
    <property type="evidence" value="ECO:0007669"/>
    <property type="project" value="UniProtKB-ARBA"/>
</dbReference>
<evidence type="ECO:0000256" key="26">
    <source>
        <dbReference type="ARBA" id="ARBA00072456"/>
    </source>
</evidence>
<dbReference type="FunFam" id="1.20.1250.20:FF:000165">
    <property type="entry name" value="Solute carrier family 22 member 3"/>
    <property type="match status" value="2"/>
</dbReference>
<comment type="catalytic activity">
    <reaction evidence="18">
        <text>serotonin(out) = serotonin(in)</text>
        <dbReference type="Rhea" id="RHEA:73867"/>
        <dbReference type="ChEBI" id="CHEBI:350546"/>
    </reaction>
</comment>
<dbReference type="GO" id="GO:0005640">
    <property type="term" value="C:nuclear outer membrane"/>
    <property type="evidence" value="ECO:0007669"/>
    <property type="project" value="UniProtKB-SubCell"/>
</dbReference>
<dbReference type="GO" id="GO:0051608">
    <property type="term" value="P:histamine transport"/>
    <property type="evidence" value="ECO:0007669"/>
    <property type="project" value="UniProtKB-ARBA"/>
</dbReference>
<comment type="catalytic activity">
    <reaction evidence="16">
        <text>(R)-adrenaline(out) = (R)-adrenaline(in)</text>
        <dbReference type="Rhea" id="RHEA:73875"/>
        <dbReference type="ChEBI" id="CHEBI:71406"/>
    </reaction>
</comment>
<feature type="transmembrane region" description="Helical" evidence="28">
    <location>
        <begin position="936"/>
        <end position="956"/>
    </location>
</feature>
<feature type="domain" description="Major facilitator superfamily (MFS) profile" evidence="29">
    <location>
        <begin position="107"/>
        <end position="518"/>
    </location>
</feature>
<evidence type="ECO:0000256" key="17">
    <source>
        <dbReference type="ARBA" id="ARBA00035901"/>
    </source>
</evidence>
<keyword evidence="12 28" id="KW-0472">Membrane</keyword>
<reference evidence="30" key="1">
    <citation type="journal article" date="2021" name="Cell">
        <title>Tracing the genetic footprints of vertebrate landing in non-teleost ray-finned fishes.</title>
        <authorList>
            <person name="Bi X."/>
            <person name="Wang K."/>
            <person name="Yang L."/>
            <person name="Pan H."/>
            <person name="Jiang H."/>
            <person name="Wei Q."/>
            <person name="Fang M."/>
            <person name="Yu H."/>
            <person name="Zhu C."/>
            <person name="Cai Y."/>
            <person name="He Y."/>
            <person name="Gan X."/>
            <person name="Zeng H."/>
            <person name="Yu D."/>
            <person name="Zhu Y."/>
            <person name="Jiang H."/>
            <person name="Qiu Q."/>
            <person name="Yang H."/>
            <person name="Zhang Y.E."/>
            <person name="Wang W."/>
            <person name="Zhu M."/>
            <person name="He S."/>
            <person name="Zhang G."/>
        </authorList>
    </citation>
    <scope>NUCLEOTIDE SEQUENCE</scope>
    <source>
        <strain evidence="30">Allg_001</strain>
    </source>
</reference>
<feature type="transmembrane region" description="Helical" evidence="28">
    <location>
        <begin position="648"/>
        <end position="666"/>
    </location>
</feature>
<feature type="transmembrane region" description="Helical" evidence="28">
    <location>
        <begin position="150"/>
        <end position="170"/>
    </location>
</feature>
<dbReference type="GO" id="GO:0031966">
    <property type="term" value="C:mitochondrial membrane"/>
    <property type="evidence" value="ECO:0007669"/>
    <property type="project" value="UniProtKB-SubCell"/>
</dbReference>
<dbReference type="AlphaFoldDB" id="A0A8J7NY01"/>
<feature type="transmembrane region" description="Helical" evidence="28">
    <location>
        <begin position="434"/>
        <end position="459"/>
    </location>
</feature>
<feature type="domain" description="Major facilitator superfamily (MFS) profile" evidence="29">
    <location>
        <begin position="570"/>
        <end position="990"/>
    </location>
</feature>
<keyword evidence="14" id="KW-0539">Nucleus</keyword>
<keyword evidence="6" id="KW-0813">Transport</keyword>
<dbReference type="SUPFAM" id="SSF103473">
    <property type="entry name" value="MFS general substrate transporter"/>
    <property type="match status" value="2"/>
</dbReference>
<feature type="transmembrane region" description="Helical" evidence="28">
    <location>
        <begin position="848"/>
        <end position="869"/>
    </location>
</feature>
<comment type="subcellular location">
    <subcellularLocation>
        <location evidence="2">Apical cell membrane</location>
        <topology evidence="2">Multi-pass membrane protein</topology>
    </subcellularLocation>
    <subcellularLocation>
        <location evidence="3">Basolateral cell membrane</location>
        <topology evidence="3">Multi-pass membrane protein</topology>
    </subcellularLocation>
    <subcellularLocation>
        <location evidence="1">Mitochondrion membrane</location>
    </subcellularLocation>
    <subcellularLocation>
        <location evidence="4">Nucleus outer membrane</location>
    </subcellularLocation>
</comment>
<keyword evidence="10" id="KW-0406">Ion transport</keyword>
<dbReference type="GO" id="GO:0006837">
    <property type="term" value="P:serotonin transport"/>
    <property type="evidence" value="ECO:0007669"/>
    <property type="project" value="UniProtKB-ARBA"/>
</dbReference>
<keyword evidence="9 28" id="KW-1133">Transmembrane helix</keyword>
<evidence type="ECO:0000256" key="15">
    <source>
        <dbReference type="ARBA" id="ARBA00035884"/>
    </source>
</evidence>
<evidence type="ECO:0000256" key="27">
    <source>
        <dbReference type="ARBA" id="ARBA00079877"/>
    </source>
</evidence>
<name>A0A8J7NY01_ATRSP</name>
<evidence type="ECO:0000256" key="4">
    <source>
        <dbReference type="ARBA" id="ARBA00004649"/>
    </source>
</evidence>
<dbReference type="Gene3D" id="1.20.1250.20">
    <property type="entry name" value="MFS general substrate transporter like domains"/>
    <property type="match status" value="2"/>
</dbReference>
<dbReference type="GO" id="GO:0015872">
    <property type="term" value="P:dopamine transport"/>
    <property type="evidence" value="ECO:0007669"/>
    <property type="project" value="UniProtKB-ARBA"/>
</dbReference>
<comment type="catalytic activity">
    <reaction evidence="17">
        <text>L-histidyl-L-proline diketopiperazine(in) = L-histidyl-L-proline diketopiperazine(out)</text>
        <dbReference type="Rhea" id="RHEA:74787"/>
        <dbReference type="ChEBI" id="CHEBI:90039"/>
    </reaction>
</comment>
<feature type="non-terminal residue" evidence="30">
    <location>
        <position position="1"/>
    </location>
</feature>
<dbReference type="InterPro" id="IPR036259">
    <property type="entry name" value="MFS_trans_sf"/>
</dbReference>
<feature type="transmembrane region" description="Helical" evidence="28">
    <location>
        <begin position="968"/>
        <end position="985"/>
    </location>
</feature>
<dbReference type="GO" id="GO:0006811">
    <property type="term" value="P:monoatomic ion transport"/>
    <property type="evidence" value="ECO:0007669"/>
    <property type="project" value="UniProtKB-KW"/>
</dbReference>
<feature type="transmembrane region" description="Helical" evidence="28">
    <location>
        <begin position="177"/>
        <end position="195"/>
    </location>
</feature>
<evidence type="ECO:0000256" key="1">
    <source>
        <dbReference type="ARBA" id="ARBA00004325"/>
    </source>
</evidence>
<evidence type="ECO:0000256" key="6">
    <source>
        <dbReference type="ARBA" id="ARBA00022448"/>
    </source>
</evidence>
<feature type="transmembrane region" description="Helical" evidence="28">
    <location>
        <begin position="480"/>
        <end position="505"/>
    </location>
</feature>
<comment type="catalytic activity">
    <reaction evidence="24">
        <text>tyramine(in) = tyramine(out)</text>
        <dbReference type="Rhea" id="RHEA:74783"/>
        <dbReference type="ChEBI" id="CHEBI:327995"/>
    </reaction>
</comment>
<feature type="transmembrane region" description="Helical" evidence="28">
    <location>
        <begin position="876"/>
        <end position="895"/>
    </location>
</feature>
<evidence type="ECO:0000256" key="20">
    <source>
        <dbReference type="ARBA" id="ARBA00036490"/>
    </source>
</evidence>
<evidence type="ECO:0000256" key="19">
    <source>
        <dbReference type="ARBA" id="ARBA00036483"/>
    </source>
</evidence>
<feature type="transmembrane region" description="Helical" evidence="28">
    <location>
        <begin position="21"/>
        <end position="44"/>
    </location>
</feature>
<keyword evidence="31" id="KW-1185">Reference proteome</keyword>
<evidence type="ECO:0000256" key="16">
    <source>
        <dbReference type="ARBA" id="ARBA00035897"/>
    </source>
</evidence>
<protein>
    <recommendedName>
        <fullName evidence="26">Solute carrier family 22 member 3</fullName>
    </recommendedName>
    <alternativeName>
        <fullName evidence="27">Organic cation transporter 3</fullName>
    </alternativeName>
</protein>
<evidence type="ECO:0000313" key="31">
    <source>
        <dbReference type="Proteomes" id="UP000736164"/>
    </source>
</evidence>
<comment type="catalytic activity">
    <reaction evidence="23">
        <text>(R)-noradrenaline(out) = (R)-noradrenaline(in)</text>
        <dbReference type="Rhea" id="RHEA:73871"/>
        <dbReference type="ChEBI" id="CHEBI:72587"/>
    </reaction>
</comment>
<evidence type="ECO:0000256" key="13">
    <source>
        <dbReference type="ARBA" id="ARBA00023180"/>
    </source>
</evidence>
<dbReference type="GO" id="GO:0015651">
    <property type="term" value="F:quaternary ammonium group transmembrane transporter activity"/>
    <property type="evidence" value="ECO:0007669"/>
    <property type="project" value="UniProtKB-ARBA"/>
</dbReference>
<evidence type="ECO:0000256" key="23">
    <source>
        <dbReference type="ARBA" id="ARBA00036845"/>
    </source>
</evidence>
<dbReference type="GO" id="GO:0005326">
    <property type="term" value="F:neurotransmitter transmembrane transporter activity"/>
    <property type="evidence" value="ECO:0007669"/>
    <property type="project" value="UniProtKB-ARBA"/>
</dbReference>
<dbReference type="Pfam" id="PF00083">
    <property type="entry name" value="Sugar_tr"/>
    <property type="match status" value="2"/>
</dbReference>
<keyword evidence="11" id="KW-0496">Mitochondrion</keyword>
<feature type="transmembrane region" description="Helical" evidence="28">
    <location>
        <begin position="236"/>
        <end position="257"/>
    </location>
</feature>
<evidence type="ECO:0000313" key="30">
    <source>
        <dbReference type="EMBL" id="MBN3320428.1"/>
    </source>
</evidence>
<feature type="transmembrane region" description="Helical" evidence="28">
    <location>
        <begin position="821"/>
        <end position="842"/>
    </location>
</feature>
<dbReference type="GO" id="GO:0016324">
    <property type="term" value="C:apical plasma membrane"/>
    <property type="evidence" value="ECO:0007669"/>
    <property type="project" value="UniProtKB-SubCell"/>
</dbReference>
<evidence type="ECO:0000256" key="25">
    <source>
        <dbReference type="ARBA" id="ARBA00037001"/>
    </source>
</evidence>
<comment type="catalytic activity">
    <reaction evidence="22">
        <text>guanidine(out) = guanidine(in)</text>
        <dbReference type="Rhea" id="RHEA:73883"/>
        <dbReference type="ChEBI" id="CHEBI:30087"/>
    </reaction>
</comment>
<evidence type="ECO:0000256" key="28">
    <source>
        <dbReference type="SAM" id="Phobius"/>
    </source>
</evidence>
<dbReference type="InterPro" id="IPR005829">
    <property type="entry name" value="Sugar_transporter_CS"/>
</dbReference>
<sequence length="1005" mass="113088">MTTFEDILEEAGNFGRAQKRIFALLCLVSIPWAGAYAGIVFQGFTPEHWCRNPSVPEVREKCGWTLQDIRMYTIPQDNTSAGLSYQQCERYDIDWNITDLNCENPQLNFTSESNVLLTTCKDGWEFDYEGRSSFVTEFNLLCSDAWMVDLFQSTVNAGFLVGSIAIGYLADRFGRKISFLMSNLLNAITGILVAVSPNYIALLVFRAIYGFGIKGGWVVGYVLITELVGVEHRRIVGVLYQMLFSVGILILPLIAYLITDWRWLQVAITAPYICFLAYYWFIPESPRWLLSQKNTRKAMAITQEIAKENKRTLSKNVEINMSFSQNLTDDNEEVLTASVFDLVRTPKMRKHTFILMFNWFTSSVVYQGLIMRLGILGGNVYIDFLISGIVEFPAALLIIFSIERMGRRVPFALSNIISGASCLITAFIPESVFWLKTAVACVGRLGITMAFEMVVFVNTELYPTYVRNLGVSVCSTLCDIVIWLELPLIIFGVLSFVAGALVFLLPETRGAPLPETIEDIENPKSPEVEGLKEKCGWSKEELKNYTIPRSDKGSFSQCERFDVDWNSTDLTCSSPVEFIIANFSQKIPLTTCNEGWEFDGSRSTIVSEYELVCEDAWKADLNQAFLNMGYLLGAIVIGYGADRFGRKVCFLFSIFGLALSGVGTIFSPNYTAILVFRAIQGIFGKGAWMTSYVLVTEIVSSHYRRLVGIVAQLFFTIGVIILPGIAYLIPSWKMLQLAITLPCSILLLYYWFIPESPRWLLTLNRTKEAMEIAEHIAKRNGRNLPEKYREMELSEPVPERAYNPSPLDVFRTPHLRKFTFILMYAWFASSVVYQGLVMRIGIIKGNLYLEFFISGIVELPSALIFYLTIDRIGRRIPFVLSNIVGGLSCLITAFIPTDMTWLKTFIAVIGRLGITLGYEIVYIVSTELYPTPLRNIGLSLTSSLSDVGGIVAPFLLYRLASFWIELPMLLYGVMALVYGGLVLLLPETKGIDLPETTEDVEALGK</sequence>
<comment type="catalytic activity">
    <reaction evidence="20">
        <text>spermidine(in) = spermidine(out)</text>
        <dbReference type="Rhea" id="RHEA:35039"/>
        <dbReference type="ChEBI" id="CHEBI:57834"/>
    </reaction>
</comment>
<dbReference type="GO" id="GO:0008504">
    <property type="term" value="F:monoamine transmembrane transporter activity"/>
    <property type="evidence" value="ECO:0007669"/>
    <property type="project" value="UniProtKB-ARBA"/>
</dbReference>
<comment type="similarity">
    <text evidence="5">Belongs to the major facilitator (TC 2.A.1) superfamily. Organic cation transporter (TC 2.A.1.19) family.</text>
</comment>
<feature type="transmembrane region" description="Helical" evidence="28">
    <location>
        <begin position="381"/>
        <end position="402"/>
    </location>
</feature>
<dbReference type="GO" id="GO:0016323">
    <property type="term" value="C:basolateral plasma membrane"/>
    <property type="evidence" value="ECO:0007669"/>
    <property type="project" value="UniProtKB-SubCell"/>
</dbReference>
<evidence type="ECO:0000256" key="8">
    <source>
        <dbReference type="ARBA" id="ARBA00022692"/>
    </source>
</evidence>
<proteinExistence type="inferred from homology"/>
<comment type="caution">
    <text evidence="30">The sequence shown here is derived from an EMBL/GenBank/DDBJ whole genome shotgun (WGS) entry which is preliminary data.</text>
</comment>
<dbReference type="PROSITE" id="PS50850">
    <property type="entry name" value="MFS"/>
    <property type="match status" value="2"/>
</dbReference>
<comment type="catalytic activity">
    <reaction evidence="15">
        <text>agmatine(out) = agmatine(in)</text>
        <dbReference type="Rhea" id="RHEA:72131"/>
        <dbReference type="ChEBI" id="CHEBI:58145"/>
    </reaction>
</comment>
<evidence type="ECO:0000256" key="12">
    <source>
        <dbReference type="ARBA" id="ARBA00023136"/>
    </source>
</evidence>
<evidence type="ECO:0000256" key="22">
    <source>
        <dbReference type="ARBA" id="ARBA00036754"/>
    </source>
</evidence>
<accession>A0A8J7NY01</accession>
<dbReference type="InterPro" id="IPR020846">
    <property type="entry name" value="MFS_dom"/>
</dbReference>
<evidence type="ECO:0000256" key="14">
    <source>
        <dbReference type="ARBA" id="ARBA00023242"/>
    </source>
</evidence>
<comment type="catalytic activity">
    <reaction evidence="21">
        <text>(R)-salsolinol(in) = (R)-salsolinol(out)</text>
        <dbReference type="Rhea" id="RHEA:74791"/>
        <dbReference type="ChEBI" id="CHEBI:194082"/>
    </reaction>
</comment>